<sequence length="104" mass="12122">MLPSLFFLHISPLSLSFYQHFIQLYQIQFRTLFIFAETVANFHQNIPQLFIAPELVAQIQIREQNIGHRFHVRLVIVLDKQRLGDVAPLEVGQRVTEIQLAVLV</sequence>
<reference evidence="2" key="1">
    <citation type="submission" date="2021-05" db="EMBL/GenBank/DDBJ databases">
        <authorList>
            <person name="Alioto T."/>
            <person name="Alioto T."/>
            <person name="Gomez Garrido J."/>
        </authorList>
    </citation>
    <scope>NUCLEOTIDE SEQUENCE</scope>
</reference>
<protein>
    <recommendedName>
        <fullName evidence="3">Secreted protein</fullName>
    </recommendedName>
</protein>
<name>A0A8D9AGS4_9HEMI</name>
<evidence type="ECO:0008006" key="3">
    <source>
        <dbReference type="Google" id="ProtNLM"/>
    </source>
</evidence>
<dbReference type="EMBL" id="HBUF01567074">
    <property type="protein sequence ID" value="CAG6764956.1"/>
    <property type="molecule type" value="Transcribed_RNA"/>
</dbReference>
<dbReference type="AlphaFoldDB" id="A0A8D9AGS4"/>
<evidence type="ECO:0000256" key="1">
    <source>
        <dbReference type="SAM" id="SignalP"/>
    </source>
</evidence>
<accession>A0A8D9AGS4</accession>
<feature type="signal peptide" evidence="1">
    <location>
        <begin position="1"/>
        <end position="16"/>
    </location>
</feature>
<keyword evidence="1" id="KW-0732">Signal</keyword>
<organism evidence="2">
    <name type="scientific">Cacopsylla melanoneura</name>
    <dbReference type="NCBI Taxonomy" id="428564"/>
    <lineage>
        <taxon>Eukaryota</taxon>
        <taxon>Metazoa</taxon>
        <taxon>Ecdysozoa</taxon>
        <taxon>Arthropoda</taxon>
        <taxon>Hexapoda</taxon>
        <taxon>Insecta</taxon>
        <taxon>Pterygota</taxon>
        <taxon>Neoptera</taxon>
        <taxon>Paraneoptera</taxon>
        <taxon>Hemiptera</taxon>
        <taxon>Sternorrhyncha</taxon>
        <taxon>Psylloidea</taxon>
        <taxon>Psyllidae</taxon>
        <taxon>Psyllinae</taxon>
        <taxon>Cacopsylla</taxon>
    </lineage>
</organism>
<proteinExistence type="predicted"/>
<feature type="chain" id="PRO_5034258961" description="Secreted protein" evidence="1">
    <location>
        <begin position="17"/>
        <end position="104"/>
    </location>
</feature>
<evidence type="ECO:0000313" key="2">
    <source>
        <dbReference type="EMBL" id="CAG6764956.1"/>
    </source>
</evidence>